<dbReference type="Pfam" id="PF01915">
    <property type="entry name" value="Glyco_hydro_3_C"/>
    <property type="match status" value="1"/>
</dbReference>
<comment type="catalytic activity">
    <reaction evidence="1">
        <text>Hydrolysis of terminal non-reducing N-acetyl-D-hexosamine residues in N-acetyl-beta-D-hexosaminides.</text>
        <dbReference type="EC" id="3.2.1.52"/>
    </reaction>
</comment>
<dbReference type="PROSITE" id="PS51257">
    <property type="entry name" value="PROKAR_LIPOPROTEIN"/>
    <property type="match status" value="1"/>
</dbReference>
<dbReference type="GO" id="GO:0009254">
    <property type="term" value="P:peptidoglycan turnover"/>
    <property type="evidence" value="ECO:0007669"/>
    <property type="project" value="TreeGrafter"/>
</dbReference>
<dbReference type="InterPro" id="IPR017853">
    <property type="entry name" value="GH"/>
</dbReference>
<keyword evidence="7" id="KW-0732">Signal</keyword>
<dbReference type="Gene3D" id="3.20.20.300">
    <property type="entry name" value="Glycoside hydrolase, family 3, N-terminal domain"/>
    <property type="match status" value="1"/>
</dbReference>
<feature type="domain" description="Glycoside hydrolase family 3 C-terminal" evidence="9">
    <location>
        <begin position="418"/>
        <end position="549"/>
    </location>
</feature>
<dbReference type="GO" id="GO:0004563">
    <property type="term" value="F:beta-N-acetylhexosaminidase activity"/>
    <property type="evidence" value="ECO:0007669"/>
    <property type="project" value="UniProtKB-EC"/>
</dbReference>
<dbReference type="InterPro" id="IPR001764">
    <property type="entry name" value="Glyco_hydro_3_N"/>
</dbReference>
<dbReference type="RefSeq" id="WP_040272104.1">
    <property type="nucleotide sequence ID" value="NZ_JROO01000013.1"/>
</dbReference>
<comment type="caution">
    <text evidence="10">The sequence shown here is derived from an EMBL/GenBank/DDBJ whole genome shotgun (WGS) entry which is preliminary data.</text>
</comment>
<feature type="compositionally biased region" description="Low complexity" evidence="6">
    <location>
        <begin position="26"/>
        <end position="39"/>
    </location>
</feature>
<keyword evidence="11" id="KW-1185">Reference proteome</keyword>
<keyword evidence="5" id="KW-0326">Glycosidase</keyword>
<dbReference type="STRING" id="183763.LP52_08120"/>
<dbReference type="PRINTS" id="PR00133">
    <property type="entry name" value="GLHYDRLASE3"/>
</dbReference>
<feature type="chain" id="PRO_5039316959" description="beta-N-acetylhexosaminidase" evidence="7">
    <location>
        <begin position="23"/>
        <end position="559"/>
    </location>
</feature>
<dbReference type="EC" id="3.2.1.52" evidence="3"/>
<dbReference type="Pfam" id="PF00933">
    <property type="entry name" value="Glyco_hydro_3"/>
    <property type="match status" value="1"/>
</dbReference>
<evidence type="ECO:0000256" key="2">
    <source>
        <dbReference type="ARBA" id="ARBA00005336"/>
    </source>
</evidence>
<feature type="signal peptide" evidence="7">
    <location>
        <begin position="1"/>
        <end position="22"/>
    </location>
</feature>
<evidence type="ECO:0000256" key="1">
    <source>
        <dbReference type="ARBA" id="ARBA00001231"/>
    </source>
</evidence>
<dbReference type="PANTHER" id="PTHR30480:SF13">
    <property type="entry name" value="BETA-HEXOSAMINIDASE"/>
    <property type="match status" value="1"/>
</dbReference>
<evidence type="ECO:0000313" key="11">
    <source>
        <dbReference type="Proteomes" id="UP000031675"/>
    </source>
</evidence>
<gene>
    <name evidence="10" type="ORF">LP52_08120</name>
</gene>
<evidence type="ECO:0000259" key="9">
    <source>
        <dbReference type="Pfam" id="PF01915"/>
    </source>
</evidence>
<dbReference type="InterPro" id="IPR036962">
    <property type="entry name" value="Glyco_hydro_3_N_sf"/>
</dbReference>
<evidence type="ECO:0000256" key="5">
    <source>
        <dbReference type="ARBA" id="ARBA00023295"/>
    </source>
</evidence>
<name>A0A0C2JR81_9ACTN</name>
<dbReference type="SUPFAM" id="SSF52279">
    <property type="entry name" value="Beta-D-glucan exohydrolase, C-terminal domain"/>
    <property type="match status" value="1"/>
</dbReference>
<evidence type="ECO:0000259" key="8">
    <source>
        <dbReference type="Pfam" id="PF00933"/>
    </source>
</evidence>
<proteinExistence type="inferred from homology"/>
<dbReference type="InterPro" id="IPR036881">
    <property type="entry name" value="Glyco_hydro_3_C_sf"/>
</dbReference>
<evidence type="ECO:0000313" key="10">
    <source>
        <dbReference type="EMBL" id="KIH99322.1"/>
    </source>
</evidence>
<evidence type="ECO:0000256" key="6">
    <source>
        <dbReference type="SAM" id="MobiDB-lite"/>
    </source>
</evidence>
<dbReference type="PANTHER" id="PTHR30480">
    <property type="entry name" value="BETA-HEXOSAMINIDASE-RELATED"/>
    <property type="match status" value="1"/>
</dbReference>
<evidence type="ECO:0000256" key="4">
    <source>
        <dbReference type="ARBA" id="ARBA00022801"/>
    </source>
</evidence>
<dbReference type="Gene3D" id="3.40.50.1700">
    <property type="entry name" value="Glycoside hydrolase family 3 C-terminal domain"/>
    <property type="match status" value="1"/>
</dbReference>
<organism evidence="10 11">
    <name type="scientific">Streptomonospora alba</name>
    <dbReference type="NCBI Taxonomy" id="183763"/>
    <lineage>
        <taxon>Bacteria</taxon>
        <taxon>Bacillati</taxon>
        <taxon>Actinomycetota</taxon>
        <taxon>Actinomycetes</taxon>
        <taxon>Streptosporangiales</taxon>
        <taxon>Nocardiopsidaceae</taxon>
        <taxon>Streptomonospora</taxon>
    </lineage>
</organism>
<protein>
    <recommendedName>
        <fullName evidence="3">beta-N-acetylhexosaminidase</fullName>
        <ecNumber evidence="3">3.2.1.52</ecNumber>
    </recommendedName>
</protein>
<dbReference type="InterPro" id="IPR002772">
    <property type="entry name" value="Glyco_hydro_3_C"/>
</dbReference>
<feature type="domain" description="Glycoside hydrolase family 3 N-terminal" evidence="8">
    <location>
        <begin position="61"/>
        <end position="379"/>
    </location>
</feature>
<feature type="region of interest" description="Disordered" evidence="6">
    <location>
        <begin position="26"/>
        <end position="47"/>
    </location>
</feature>
<dbReference type="EMBL" id="JROO01000013">
    <property type="protein sequence ID" value="KIH99322.1"/>
    <property type="molecule type" value="Genomic_DNA"/>
</dbReference>
<comment type="similarity">
    <text evidence="2">Belongs to the glycosyl hydrolase 3 family.</text>
</comment>
<evidence type="ECO:0000256" key="7">
    <source>
        <dbReference type="SAM" id="SignalP"/>
    </source>
</evidence>
<keyword evidence="4 10" id="KW-0378">Hydrolase</keyword>
<reference evidence="11" key="1">
    <citation type="journal article" date="2015" name="Chem. Biol.">
        <title>Structure, bioactivity, and resistance mechanism of streptomonomicin, an unusual lasso Peptide from an understudied halophilic actinomycete.</title>
        <authorList>
            <person name="Metelev M."/>
            <person name="Tietz J.I."/>
            <person name="Melby J.O."/>
            <person name="Blair P.M."/>
            <person name="Zhu L."/>
            <person name="Livnat I."/>
            <person name="Severinov K."/>
            <person name="Mitchell D.A."/>
        </authorList>
    </citation>
    <scope>NUCLEOTIDE SEQUENCE [LARGE SCALE GENOMIC DNA]</scope>
    <source>
        <strain evidence="11">YIM 90003</strain>
    </source>
</reference>
<dbReference type="GO" id="GO:0005975">
    <property type="term" value="P:carbohydrate metabolic process"/>
    <property type="evidence" value="ECO:0007669"/>
    <property type="project" value="InterPro"/>
</dbReference>
<accession>A0A0C2JR81</accession>
<dbReference type="OrthoDB" id="9805821at2"/>
<evidence type="ECO:0000256" key="3">
    <source>
        <dbReference type="ARBA" id="ARBA00012663"/>
    </source>
</evidence>
<dbReference type="SUPFAM" id="SSF51445">
    <property type="entry name" value="(Trans)glycosidases"/>
    <property type="match status" value="1"/>
</dbReference>
<sequence length="559" mass="57124">MPIRCLPALLGAAVLLLIPALAGCSPGSTPPEDSSGSDSPPSPDGDEAAELARQRLGEMSVEEKIGQLMVLLAKGTTAEESADLVSTYHPGGLIYFPENLEGAEQIGGMSNGLQDAAADSGAGIPLFLGIDQEQGMVARLPVGTRFPDAMAVGATRDTAHARALAGATAAELTALGINLDYAPVADANTNPDNPVIGIRSFGSDPDLVSEMAGAEAAAFSKGGVVPVVKHFPGHGDTDVDSHTGLPVIEKPRQEWEREDLPPFRAAVEADVDAIMTAHVLMPALDDSGEPSTLSPEVIGGILRDELGYDGIVTTDALNMEGVRQTHSDGEIAVRAVLAGADQLLMPPDPQAAFEALRGAVEEGRISSERLDRSVLRILTAKAERGLFEAEPASAGAAADAVATQEHREAARTLAEDAVTLLRNSGGVLPLEAGATVSVTGPGAEEIGAGLEELGYTVVSDPAAADAAVVGTRSARGDAEQKSRVSAAQGTGTPVVVVAQGDPYDIAELDGVDGYLATYSSVDASRAAAARVLAGEVSPSGRLPVSIPGTDLEFGDGLSY</sequence>
<dbReference type="InterPro" id="IPR050226">
    <property type="entry name" value="NagZ_Beta-hexosaminidase"/>
</dbReference>
<dbReference type="AlphaFoldDB" id="A0A0C2JR81"/>
<dbReference type="Proteomes" id="UP000031675">
    <property type="component" value="Unassembled WGS sequence"/>
</dbReference>